<feature type="transmembrane region" description="Helical" evidence="1">
    <location>
        <begin position="145"/>
        <end position="168"/>
    </location>
</feature>
<accession>A0A1M4VDY7</accession>
<proteinExistence type="predicted"/>
<gene>
    <name evidence="2" type="ORF">SAMN02745131_00828</name>
</gene>
<keyword evidence="1" id="KW-1133">Transmembrane helix</keyword>
<reference evidence="2 3" key="1">
    <citation type="submission" date="2016-11" db="EMBL/GenBank/DDBJ databases">
        <authorList>
            <person name="Jaros S."/>
            <person name="Januszkiewicz K."/>
            <person name="Wedrychowicz H."/>
        </authorList>
    </citation>
    <scope>NUCLEOTIDE SEQUENCE [LARGE SCALE GENOMIC DNA]</scope>
    <source>
        <strain evidence="2 3">DSM 18119</strain>
    </source>
</reference>
<evidence type="ECO:0000313" key="2">
    <source>
        <dbReference type="EMBL" id="SHE67221.1"/>
    </source>
</evidence>
<feature type="transmembrane region" description="Helical" evidence="1">
    <location>
        <begin position="232"/>
        <end position="253"/>
    </location>
</feature>
<feature type="transmembrane region" description="Helical" evidence="1">
    <location>
        <begin position="399"/>
        <end position="419"/>
    </location>
</feature>
<feature type="transmembrane region" description="Helical" evidence="1">
    <location>
        <begin position="71"/>
        <end position="91"/>
    </location>
</feature>
<keyword evidence="2" id="KW-0012">Acyltransferase</keyword>
<dbReference type="EMBL" id="FQUU01000003">
    <property type="protein sequence ID" value="SHE67221.1"/>
    <property type="molecule type" value="Genomic_DNA"/>
</dbReference>
<dbReference type="PANTHER" id="PTHR31061">
    <property type="entry name" value="LD22376P"/>
    <property type="match status" value="1"/>
</dbReference>
<keyword evidence="1" id="KW-0812">Transmembrane</keyword>
<dbReference type="PANTHER" id="PTHR31061:SF24">
    <property type="entry name" value="LD22376P"/>
    <property type="match status" value="1"/>
</dbReference>
<protein>
    <submittedName>
        <fullName evidence="2">Predicted acyltransferase</fullName>
    </submittedName>
</protein>
<feature type="transmembrane region" description="Helical" evidence="1">
    <location>
        <begin position="339"/>
        <end position="357"/>
    </location>
</feature>
<name>A0A1M4VDY7_9BACT</name>
<evidence type="ECO:0000313" key="3">
    <source>
        <dbReference type="Proteomes" id="UP000184048"/>
    </source>
</evidence>
<evidence type="ECO:0000256" key="1">
    <source>
        <dbReference type="SAM" id="Phobius"/>
    </source>
</evidence>
<dbReference type="AlphaFoldDB" id="A0A1M4VDY7"/>
<dbReference type="GO" id="GO:0016746">
    <property type="term" value="F:acyltransferase activity"/>
    <property type="evidence" value="ECO:0007669"/>
    <property type="project" value="UniProtKB-KW"/>
</dbReference>
<feature type="transmembrane region" description="Helical" evidence="1">
    <location>
        <begin position="175"/>
        <end position="194"/>
    </location>
</feature>
<feature type="transmembrane region" description="Helical" evidence="1">
    <location>
        <begin position="306"/>
        <end position="327"/>
    </location>
</feature>
<dbReference type="STRING" id="1121884.SAMN02745131_00828"/>
<keyword evidence="1" id="KW-0472">Membrane</keyword>
<dbReference type="Proteomes" id="UP000184048">
    <property type="component" value="Unassembled WGS sequence"/>
</dbReference>
<feature type="transmembrane region" description="Helical" evidence="1">
    <location>
        <begin position="33"/>
        <end position="51"/>
    </location>
</feature>
<keyword evidence="2" id="KW-0808">Transferase</keyword>
<organism evidence="2 3">
    <name type="scientific">Flavisolibacter ginsengisoli DSM 18119</name>
    <dbReference type="NCBI Taxonomy" id="1121884"/>
    <lineage>
        <taxon>Bacteria</taxon>
        <taxon>Pseudomonadati</taxon>
        <taxon>Bacteroidota</taxon>
        <taxon>Chitinophagia</taxon>
        <taxon>Chitinophagales</taxon>
        <taxon>Chitinophagaceae</taxon>
        <taxon>Flavisolibacter</taxon>
    </lineage>
</organism>
<sequence>MIDFDDNRFHAINQIATFIKISHLKQRYYSLDVFRGATVALMILVNNPGSWSHIYAPLEHAPWHGLTPTDLVFPFFLFAVGNAMAFVMPRLEEAGDSTFWKKVIRRSLLIFAIGLFLNWWPFSRWEGDQLFANGWTWTNSQGKLVGVRIFGVLQRIAVCYFFASIIVYYLKARGAFLLGLIFLLFYWLFCFIGNPSDPYSLQGWFGTNMDLAILHDQHMYHGEGVVFDPEGLMSTLPAIVQVIFGYLVGDYIVKRGKHVQQLADNAVKGFEIYQTLTVLFVAAMAFLISGYIWGLSFPINKKIWTSSYVMATTGLAIAILSTLIYVIEVKGMRGWLTRFFDVFGKNALFVFALSAFLPKGLRLIRIPNGFNDKGEALYTSPWSWIYESVYKFIPGPPEIGSLVFALTVIIFMWAICYVLDKKKIYIKV</sequence>
<feature type="transmembrane region" description="Helical" evidence="1">
    <location>
        <begin position="103"/>
        <end position="122"/>
    </location>
</feature>
<keyword evidence="3" id="KW-1185">Reference proteome</keyword>
<feature type="transmembrane region" description="Helical" evidence="1">
    <location>
        <begin position="273"/>
        <end position="294"/>
    </location>
</feature>